<comment type="caution">
    <text evidence="2">The sequence shown here is derived from an EMBL/GenBank/DDBJ whole genome shotgun (WGS) entry which is preliminary data.</text>
</comment>
<dbReference type="STRING" id="1316194.A0A1Q5U9T0"/>
<keyword evidence="3" id="KW-1185">Reference proteome</keyword>
<dbReference type="OrthoDB" id="4188313at2759"/>
<feature type="region of interest" description="Disordered" evidence="1">
    <location>
        <begin position="15"/>
        <end position="52"/>
    </location>
</feature>
<feature type="region of interest" description="Disordered" evidence="1">
    <location>
        <begin position="193"/>
        <end position="248"/>
    </location>
</feature>
<evidence type="ECO:0000313" key="2">
    <source>
        <dbReference type="EMBL" id="OKP09228.1"/>
    </source>
</evidence>
<evidence type="ECO:0000313" key="3">
    <source>
        <dbReference type="Proteomes" id="UP000186955"/>
    </source>
</evidence>
<sequence length="457" mass="50657">MERNLSQKALRMRQRFTFSRGRDRASTIPPAGATSTPNSRPRSATTPISSHTITTTTIDTTSHKTSKDCTRFYHFTDEPGYFRPASPLLDRQSVSEELEDDVKHACALLVQSVDRGLPIWPLVQVDHRPSTTTTTTAKVSSPEAPSRFYYQGASMSPSAVDNQIEIHTNDKMHDSGVAFQHSTSAASATTGRFYGTRHSSSRHGENHDEDAHRGRSYFRSRGQSFGTDATPSRSRSRSRSLSPDMFPYSPPQVDTLWPHVKDIYSEPSDALFPDTETEKEKDTESHLGVEGMTWLRASLDIPRLNNTEKTPASININVTAIPAAAPRRFYSTRQQPRAKEHGYNPVAGAGWDGSNSRTSVDDAVSLRSFSSVEDDGICQGSFHQLRRTVSSRGFEKHLQGKDQCPGQGQDPVYAIVSDAGHRRRRKASHLLKKLAGLRKKKDGDAFESRRVAVAVVA</sequence>
<dbReference type="EMBL" id="MNBE01000557">
    <property type="protein sequence ID" value="OKP09228.1"/>
    <property type="molecule type" value="Genomic_DNA"/>
</dbReference>
<dbReference type="AlphaFoldDB" id="A0A1Q5U9T0"/>
<accession>A0A1Q5U9T0</accession>
<gene>
    <name evidence="2" type="ORF">PENSUB_5436</name>
</gene>
<protein>
    <submittedName>
        <fullName evidence="2">Uncharacterized protein</fullName>
    </submittedName>
</protein>
<feature type="compositionally biased region" description="Polar residues" evidence="1">
    <location>
        <begin position="221"/>
        <end position="231"/>
    </location>
</feature>
<organism evidence="2 3">
    <name type="scientific">Penicillium subrubescens</name>
    <dbReference type="NCBI Taxonomy" id="1316194"/>
    <lineage>
        <taxon>Eukaryota</taxon>
        <taxon>Fungi</taxon>
        <taxon>Dikarya</taxon>
        <taxon>Ascomycota</taxon>
        <taxon>Pezizomycotina</taxon>
        <taxon>Eurotiomycetes</taxon>
        <taxon>Eurotiomycetidae</taxon>
        <taxon>Eurotiales</taxon>
        <taxon>Aspergillaceae</taxon>
        <taxon>Penicillium</taxon>
    </lineage>
</organism>
<evidence type="ECO:0000256" key="1">
    <source>
        <dbReference type="SAM" id="MobiDB-lite"/>
    </source>
</evidence>
<name>A0A1Q5U9T0_9EURO</name>
<feature type="compositionally biased region" description="Basic and acidic residues" evidence="1">
    <location>
        <begin position="202"/>
        <end position="213"/>
    </location>
</feature>
<reference evidence="2 3" key="1">
    <citation type="submission" date="2016-10" db="EMBL/GenBank/DDBJ databases">
        <title>Genome sequence of the ascomycete fungus Penicillium subrubescens.</title>
        <authorList>
            <person name="De Vries R.P."/>
            <person name="Peng M."/>
            <person name="Dilokpimol A."/>
            <person name="Hilden K."/>
            <person name="Makela M.R."/>
            <person name="Grigoriev I."/>
            <person name="Riley R."/>
            <person name="Granchi Z."/>
        </authorList>
    </citation>
    <scope>NUCLEOTIDE SEQUENCE [LARGE SCALE GENOMIC DNA]</scope>
    <source>
        <strain evidence="2 3">CBS 132785</strain>
    </source>
</reference>
<dbReference type="Proteomes" id="UP000186955">
    <property type="component" value="Unassembled WGS sequence"/>
</dbReference>
<feature type="region of interest" description="Disordered" evidence="1">
    <location>
        <begin position="333"/>
        <end position="357"/>
    </location>
</feature>
<proteinExistence type="predicted"/>
<feature type="compositionally biased region" description="Polar residues" evidence="1">
    <location>
        <begin position="33"/>
        <end position="44"/>
    </location>
</feature>